<dbReference type="FunFam" id="3.40.850.10:FF:000193">
    <property type="entry name" value="Kinesin-like protein"/>
    <property type="match status" value="1"/>
</dbReference>
<keyword evidence="1 5" id="KW-0547">Nucleotide-binding</keyword>
<keyword evidence="4 5" id="KW-0505">Motor protein</keyword>
<feature type="coiled-coil region" evidence="6">
    <location>
        <begin position="371"/>
        <end position="398"/>
    </location>
</feature>
<feature type="coiled-coil region" evidence="6">
    <location>
        <begin position="826"/>
        <end position="874"/>
    </location>
</feature>
<keyword evidence="10" id="KW-1185">Reference proteome</keyword>
<feature type="coiled-coil region" evidence="6">
    <location>
        <begin position="1197"/>
        <end position="1792"/>
    </location>
</feature>
<sequence length="1902" mass="213038">MADDSSAPAEAENIAVCIRVRPMNERETRAGDAAALSCVPQLNAVSLLDPATRAPLSGKGNVFQYDGLFDELSDSHAIYERVARRIVRSTLGGINGSIFAYGQTSSGKTHTMQGDGGMPFQPEHEALRPGILQLAVEDIFSYIESCADRDFLLRVSFLEIYNEVVRDLLNPSEKGASLKLREDPRKGVYVESKEEIITNYQDIVTLLQTGNQNRTTGQTAMNDKSSRSHSVFRIVVESKEKTESRRHSEEDVNGAVLVASLNLVDLAGSESLRHTGAEGIRQREAGNINKSLLTLARVINSLASSGGGGQNAPFRDSKLTRLLQNSLGGNTRTLIICCVTPSDRYIEETKSTLQFAARAKDIKTSATVNEVLDDQTQLRRLKREVRELKKLVNSEALTALKAENEALLSEKTHNKTEMARLTGLILSSSSVTKAAVRSKGKQHGKRMRETWGPGDFPASITGRGPDVYPRKRRSPAKENVDPQTLFRVYEDANEDVEKEAENPVFDPAASKFKPLQTDLGVEDSSKNVLDLFSAVFRSYRDRDAEDPIAALETIANEKSVSLGDIERARAFDVLAEIRTLMVANEQTRTALDDKLVLEQELKELRAKLSYESTEDTSVSCNCSGNASEAGALVEEIMAELVSTQEKLASEEKRCQDLEAEKMNAQLMAAEELDCLRVQLETLQVESTEARKQFDSEKHQLEAALETFQSGFPQSDDGEKMSLRSRKNELEGLLEEMKASQTVLQMVVAERDEEIASLKSHASETNQEQLELRVKCLEEDKALLHQTISELEAHERNSAPTTEVSSASGDKEAPQESSTDQATNGVVEKLAGELQEIMNELSQLQSDLETTTMEKENLQAQTERISEELEESQRQGYEMSEAFMEKEHIAKVLQAQLDAKLMTISQLRSKHSGEIEALQQTIQGLTAEKEQLLANIQEPFDGDSEKTESTAENHNVEMDAGEHQDAESQVVRSEVEQLTEKLSVVEAELVETKERLQAALILSENTPEESEFKAAFEKLQMDFENLQQESKIASDALLVQEQPAGVLPSDEQSTGSLQQRYDTLSEDYKRISGDLERVSCERSDCLEELQALESQLMEVSEEKMKLAVAVDEQGFKLREVEHAVSASTETIATLQAQLEEAESSKAALKTSKTELEQHLEKIQAALEALQAVHAVEVRQNQHCDASIQTGSETSDGETEQLQQRLEIEAKQREKLQLDVRSYEETLSLLRKESKDSSDTIADLLEQMKLLKTDLASASRTQEQKDKELSSLSNALARSEEEMQEMRLQSQQRLVAAEGKEIVLEEKVSALEQQLRMTSTGVNIVSVLAESDAQTELTESREKQIELQAKITSLENQLAEAGQELRNQDEDWSKKQTMAEREFARLMAEQKQLRDQVSALQNNAGASQHEMKAQAEELLNAKQSCAELLEQKESVQRELDAAKATWEDKQQELTGQMESIREQFQEAQEELEAYQKNADDEIHRLRSVIEQTEVEIENLKQSAKAREEELESQIGEQENWQNQVKTRQEALQEKCDELDDERRLLKEEYAALEAQCGDAEEQLRNEILGLSQKYAAAQVQQADSHAKLEQMKAQLEMSENEMNQYHSKLESLTDSLKSSQTEAVQYHNQLVEAQLAKENMDKLVEKQKARIDKLDKVKMTTDILDMFRKLKNDRLDLQNKVKELQTDLAQAEQTLKQSQEDHHEKETRLGDLKDEKLNVFKEQVEELREALRVEKHQLADIKAEMRAALNDEREKADHEIQEMQVLLKEKLDLVGQLEAQVGSVKDEMAKLREQKGDKVSYLEKENLDLHVENRELKKRLESSSSLHEKEELLGDTGTYDASAAEAAKVLDEVATPRGSGSDTSQPQGSTKVGGFLLSTSELGVITADSQEEPNGGERPECPQQ</sequence>
<feature type="compositionally biased region" description="Polar residues" evidence="7">
    <location>
        <begin position="1856"/>
        <end position="1868"/>
    </location>
</feature>
<keyword evidence="2 5" id="KW-0067">ATP-binding</keyword>
<dbReference type="PRINTS" id="PR00380">
    <property type="entry name" value="KINESINHEAVY"/>
</dbReference>
<evidence type="ECO:0000256" key="6">
    <source>
        <dbReference type="SAM" id="Coils"/>
    </source>
</evidence>
<keyword evidence="3 6" id="KW-0175">Coiled coil</keyword>
<reference evidence="9" key="2">
    <citation type="submission" date="2015-06" db="UniProtKB">
        <authorList>
            <consortium name="EnsemblProtists"/>
        </authorList>
    </citation>
    <scope>IDENTIFICATION</scope>
    <source>
        <strain evidence="9">Pr102</strain>
    </source>
</reference>
<dbReference type="SUPFAM" id="SSF52540">
    <property type="entry name" value="P-loop containing nucleoside triphosphate hydrolases"/>
    <property type="match status" value="1"/>
</dbReference>
<feature type="compositionally biased region" description="Basic and acidic residues" evidence="7">
    <location>
        <begin position="1893"/>
        <end position="1902"/>
    </location>
</feature>
<evidence type="ECO:0000259" key="8">
    <source>
        <dbReference type="PROSITE" id="PS50067"/>
    </source>
</evidence>
<feature type="region of interest" description="Disordered" evidence="7">
    <location>
        <begin position="789"/>
        <end position="822"/>
    </location>
</feature>
<dbReference type="GO" id="GO:0005524">
    <property type="term" value="F:ATP binding"/>
    <property type="evidence" value="ECO:0007669"/>
    <property type="project" value="UniProtKB-UniRule"/>
</dbReference>
<dbReference type="eggNOG" id="KOG0242">
    <property type="taxonomic scope" value="Eukaryota"/>
</dbReference>
<evidence type="ECO:0000256" key="5">
    <source>
        <dbReference type="PROSITE-ProRule" id="PRU00283"/>
    </source>
</evidence>
<evidence type="ECO:0000256" key="4">
    <source>
        <dbReference type="ARBA" id="ARBA00023175"/>
    </source>
</evidence>
<protein>
    <recommendedName>
        <fullName evidence="8">Kinesin motor domain-containing protein</fullName>
    </recommendedName>
</protein>
<dbReference type="GO" id="GO:0008017">
    <property type="term" value="F:microtubule binding"/>
    <property type="evidence" value="ECO:0007669"/>
    <property type="project" value="InterPro"/>
</dbReference>
<dbReference type="VEuPathDB" id="FungiDB:KRP23_13770"/>
<feature type="compositionally biased region" description="Basic and acidic residues" evidence="7">
    <location>
        <begin position="1818"/>
        <end position="1830"/>
    </location>
</feature>
<evidence type="ECO:0000256" key="2">
    <source>
        <dbReference type="ARBA" id="ARBA00022840"/>
    </source>
</evidence>
<feature type="coiled-coil region" evidence="6">
    <location>
        <begin position="633"/>
        <end position="692"/>
    </location>
</feature>
<dbReference type="InterPro" id="IPR019821">
    <property type="entry name" value="Kinesin_motor_CS"/>
</dbReference>
<dbReference type="EnsemblProtists" id="Phyra78495">
    <property type="protein sequence ID" value="Phyra78495"/>
    <property type="gene ID" value="Phyra78495"/>
</dbReference>
<evidence type="ECO:0000256" key="1">
    <source>
        <dbReference type="ARBA" id="ARBA00022741"/>
    </source>
</evidence>
<dbReference type="PANTHER" id="PTHR47968">
    <property type="entry name" value="CENTROMERE PROTEIN E"/>
    <property type="match status" value="1"/>
</dbReference>
<name>H3GP94_PHYRM</name>
<dbReference type="InterPro" id="IPR001752">
    <property type="entry name" value="Kinesin_motor_dom"/>
</dbReference>
<evidence type="ECO:0000313" key="9">
    <source>
        <dbReference type="EnsemblProtists" id="Phyra78495"/>
    </source>
</evidence>
<feature type="region of interest" description="Disordered" evidence="7">
    <location>
        <begin position="1818"/>
        <end position="1837"/>
    </location>
</feature>
<dbReference type="SMART" id="SM00129">
    <property type="entry name" value="KISc"/>
    <property type="match status" value="1"/>
</dbReference>
<dbReference type="VEuPathDB" id="FungiDB:KRP22_4484"/>
<dbReference type="GO" id="GO:0003777">
    <property type="term" value="F:microtubule motor activity"/>
    <property type="evidence" value="ECO:0007669"/>
    <property type="project" value="InterPro"/>
</dbReference>
<feature type="domain" description="Kinesin motor" evidence="8">
    <location>
        <begin position="13"/>
        <end position="362"/>
    </location>
</feature>
<dbReference type="GO" id="GO:0007018">
    <property type="term" value="P:microtubule-based movement"/>
    <property type="evidence" value="ECO:0007669"/>
    <property type="project" value="InterPro"/>
</dbReference>
<feature type="coiled-coil region" evidence="6">
    <location>
        <begin position="907"/>
        <end position="934"/>
    </location>
</feature>
<feature type="binding site" evidence="5">
    <location>
        <begin position="102"/>
        <end position="109"/>
    </location>
    <ligand>
        <name>ATP</name>
        <dbReference type="ChEBI" id="CHEBI:30616"/>
    </ligand>
</feature>
<evidence type="ECO:0000256" key="7">
    <source>
        <dbReference type="SAM" id="MobiDB-lite"/>
    </source>
</evidence>
<dbReference type="STRING" id="164328.H3GP94"/>
<dbReference type="InterPro" id="IPR027417">
    <property type="entry name" value="P-loop_NTPase"/>
</dbReference>
<feature type="region of interest" description="Disordered" evidence="7">
    <location>
        <begin position="437"/>
        <end position="477"/>
    </location>
</feature>
<feature type="coiled-coil region" evidence="6">
    <location>
        <begin position="967"/>
        <end position="1035"/>
    </location>
</feature>
<dbReference type="PROSITE" id="PS00411">
    <property type="entry name" value="KINESIN_MOTOR_1"/>
    <property type="match status" value="1"/>
</dbReference>
<reference evidence="10" key="1">
    <citation type="journal article" date="2006" name="Science">
        <title>Phytophthora genome sequences uncover evolutionary origins and mechanisms of pathogenesis.</title>
        <authorList>
            <person name="Tyler B.M."/>
            <person name="Tripathy S."/>
            <person name="Zhang X."/>
            <person name="Dehal P."/>
            <person name="Jiang R.H."/>
            <person name="Aerts A."/>
            <person name="Arredondo F.D."/>
            <person name="Baxter L."/>
            <person name="Bensasson D."/>
            <person name="Beynon J.L."/>
            <person name="Chapman J."/>
            <person name="Damasceno C.M."/>
            <person name="Dorrance A.E."/>
            <person name="Dou D."/>
            <person name="Dickerman A.W."/>
            <person name="Dubchak I.L."/>
            <person name="Garbelotto M."/>
            <person name="Gijzen M."/>
            <person name="Gordon S.G."/>
            <person name="Govers F."/>
            <person name="Grunwald N.J."/>
            <person name="Huang W."/>
            <person name="Ivors K.L."/>
            <person name="Jones R.W."/>
            <person name="Kamoun S."/>
            <person name="Krampis K."/>
            <person name="Lamour K.H."/>
            <person name="Lee M.K."/>
            <person name="McDonald W.H."/>
            <person name="Medina M."/>
            <person name="Meijer H.J."/>
            <person name="Nordberg E.K."/>
            <person name="Maclean D.J."/>
            <person name="Ospina-Giraldo M.D."/>
            <person name="Morris P.F."/>
            <person name="Phuntumart V."/>
            <person name="Putnam N.H."/>
            <person name="Rash S."/>
            <person name="Rose J.K."/>
            <person name="Sakihama Y."/>
            <person name="Salamov A.A."/>
            <person name="Savidor A."/>
            <person name="Scheuring C.F."/>
            <person name="Smith B.M."/>
            <person name="Sobral B.W."/>
            <person name="Terry A."/>
            <person name="Torto-Alalibo T.A."/>
            <person name="Win J."/>
            <person name="Xu Z."/>
            <person name="Zhang H."/>
            <person name="Grigoriev I.V."/>
            <person name="Rokhsar D.S."/>
            <person name="Boore J.L."/>
        </authorList>
    </citation>
    <scope>NUCLEOTIDE SEQUENCE [LARGE SCALE GENOMIC DNA]</scope>
    <source>
        <strain evidence="10">Pr102</strain>
    </source>
</reference>
<dbReference type="InParanoid" id="H3GP94"/>
<accession>H3GP94</accession>
<dbReference type="Proteomes" id="UP000005238">
    <property type="component" value="Unassembled WGS sequence"/>
</dbReference>
<dbReference type="InterPro" id="IPR027640">
    <property type="entry name" value="Kinesin-like_fam"/>
</dbReference>
<dbReference type="OMA" id="QADSHAK"/>
<dbReference type="PANTHER" id="PTHR47968:SF75">
    <property type="entry name" value="CENTROMERE-ASSOCIATED PROTEIN E"/>
    <property type="match status" value="1"/>
</dbReference>
<dbReference type="EMBL" id="DS566029">
    <property type="status" value="NOT_ANNOTATED_CDS"/>
    <property type="molecule type" value="Genomic_DNA"/>
</dbReference>
<evidence type="ECO:0000313" key="10">
    <source>
        <dbReference type="Proteomes" id="UP000005238"/>
    </source>
</evidence>
<dbReference type="InterPro" id="IPR036961">
    <property type="entry name" value="Kinesin_motor_dom_sf"/>
</dbReference>
<dbReference type="HOGENOM" id="CLU_001199_0_0_1"/>
<proteinExistence type="inferred from homology"/>
<dbReference type="Gene3D" id="3.40.850.10">
    <property type="entry name" value="Kinesin motor domain"/>
    <property type="match status" value="1"/>
</dbReference>
<dbReference type="Pfam" id="PF00225">
    <property type="entry name" value="Kinesin"/>
    <property type="match status" value="1"/>
</dbReference>
<comment type="similarity">
    <text evidence="5">Belongs to the TRAFAC class myosin-kinesin ATPase superfamily. Kinesin family.</text>
</comment>
<feature type="compositionally biased region" description="Basic residues" evidence="7">
    <location>
        <begin position="437"/>
        <end position="446"/>
    </location>
</feature>
<feature type="compositionally biased region" description="Polar residues" evidence="7">
    <location>
        <begin position="797"/>
        <end position="807"/>
    </location>
</feature>
<feature type="region of interest" description="Disordered" evidence="7">
    <location>
        <begin position="1849"/>
        <end position="1902"/>
    </location>
</feature>
<evidence type="ECO:0000256" key="3">
    <source>
        <dbReference type="ARBA" id="ARBA00023054"/>
    </source>
</evidence>
<dbReference type="PROSITE" id="PS50067">
    <property type="entry name" value="KINESIN_MOTOR_2"/>
    <property type="match status" value="1"/>
</dbReference>
<feature type="coiled-coil region" evidence="6">
    <location>
        <begin position="1074"/>
        <end position="1171"/>
    </location>
</feature>
<organism evidence="9 10">
    <name type="scientific">Phytophthora ramorum</name>
    <name type="common">Sudden oak death agent</name>
    <dbReference type="NCBI Taxonomy" id="164328"/>
    <lineage>
        <taxon>Eukaryota</taxon>
        <taxon>Sar</taxon>
        <taxon>Stramenopiles</taxon>
        <taxon>Oomycota</taxon>
        <taxon>Peronosporomycetes</taxon>
        <taxon>Peronosporales</taxon>
        <taxon>Peronosporaceae</taxon>
        <taxon>Phytophthora</taxon>
    </lineage>
</organism>